<dbReference type="PANTHER" id="PTHR23026:SF90">
    <property type="entry name" value="IODOTYROSINE DEIODINASE 1"/>
    <property type="match status" value="1"/>
</dbReference>
<dbReference type="AlphaFoldDB" id="A0A7C4NM39"/>
<name>A0A7C4NM39_9CREN</name>
<dbReference type="EMBL" id="DTBD01000049">
    <property type="protein sequence ID" value="HGQ64722.1"/>
    <property type="molecule type" value="Genomic_DNA"/>
</dbReference>
<dbReference type="SUPFAM" id="SSF55469">
    <property type="entry name" value="FMN-dependent nitroreductase-like"/>
    <property type="match status" value="1"/>
</dbReference>
<dbReference type="PANTHER" id="PTHR23026">
    <property type="entry name" value="NADPH NITROREDUCTASE"/>
    <property type="match status" value="1"/>
</dbReference>
<feature type="domain" description="Nitroreductase" evidence="4">
    <location>
        <begin position="7"/>
        <end position="160"/>
    </location>
</feature>
<keyword evidence="3" id="KW-0560">Oxidoreductase</keyword>
<dbReference type="Pfam" id="PF00881">
    <property type="entry name" value="Nitroreductase"/>
    <property type="match status" value="1"/>
</dbReference>
<organism evidence="6">
    <name type="scientific">Ignisphaera aggregans</name>
    <dbReference type="NCBI Taxonomy" id="334771"/>
    <lineage>
        <taxon>Archaea</taxon>
        <taxon>Thermoproteota</taxon>
        <taxon>Thermoprotei</taxon>
        <taxon>Desulfurococcales</taxon>
        <taxon>Desulfurococcaceae</taxon>
        <taxon>Ignisphaera</taxon>
    </lineage>
</organism>
<comment type="caution">
    <text evidence="6">The sequence shown here is derived from an EMBL/GenBank/DDBJ whole genome shotgun (WGS) entry which is preliminary data.</text>
</comment>
<dbReference type="Gene3D" id="3.40.109.10">
    <property type="entry name" value="NADH Oxidase"/>
    <property type="match status" value="1"/>
</dbReference>
<keyword evidence="2" id="KW-0288">FMN</keyword>
<gene>
    <name evidence="6" type="ORF">ENU08_05700</name>
    <name evidence="5" type="ORF">ENU41_00380</name>
</gene>
<reference evidence="6" key="1">
    <citation type="journal article" date="2020" name="mSystems">
        <title>Genome- and Community-Level Interaction Insights into Carbon Utilization and Element Cycling Functions of Hydrothermarchaeota in Hydrothermal Sediment.</title>
        <authorList>
            <person name="Zhou Z."/>
            <person name="Liu Y."/>
            <person name="Xu W."/>
            <person name="Pan J."/>
            <person name="Luo Z.H."/>
            <person name="Li M."/>
        </authorList>
    </citation>
    <scope>NUCLEOTIDE SEQUENCE [LARGE SCALE GENOMIC DNA]</scope>
    <source>
        <strain evidence="6">SpSt-637</strain>
        <strain evidence="5">SpSt-667</strain>
    </source>
</reference>
<sequence length="196" mass="21974">MEVLEAIRTRRSIRLFADKPVEEEKLRLVLEAARLAPSAGNRQPWRFIVVSDPSTREEIKHIKEKYRPKPKPESKLPPRRSPLETAPIIIVGCGVPSESFPGTEFWRIDVTIALQNLVLAAHSLGLGTCWIGVHHEEEELKKILGIPEDARIVAMVALGYPAEEKGPVTDRKPLENIVYRDKWGIKLVAGKHSVAA</sequence>
<evidence type="ECO:0000313" key="5">
    <source>
        <dbReference type="EMBL" id="HGQ35123.1"/>
    </source>
</evidence>
<dbReference type="EMBL" id="DTCK01000007">
    <property type="protein sequence ID" value="HGQ35123.1"/>
    <property type="molecule type" value="Genomic_DNA"/>
</dbReference>
<dbReference type="InterPro" id="IPR000415">
    <property type="entry name" value="Nitroreductase-like"/>
</dbReference>
<evidence type="ECO:0000256" key="2">
    <source>
        <dbReference type="ARBA" id="ARBA00022643"/>
    </source>
</evidence>
<keyword evidence="1" id="KW-0285">Flavoprotein</keyword>
<dbReference type="GO" id="GO:0016491">
    <property type="term" value="F:oxidoreductase activity"/>
    <property type="evidence" value="ECO:0007669"/>
    <property type="project" value="UniProtKB-KW"/>
</dbReference>
<evidence type="ECO:0000256" key="1">
    <source>
        <dbReference type="ARBA" id="ARBA00022630"/>
    </source>
</evidence>
<dbReference type="InterPro" id="IPR029479">
    <property type="entry name" value="Nitroreductase"/>
</dbReference>
<protein>
    <submittedName>
        <fullName evidence="6">Nitroreductase</fullName>
    </submittedName>
</protein>
<dbReference type="InterPro" id="IPR050627">
    <property type="entry name" value="Nitroreductase/BluB"/>
</dbReference>
<evidence type="ECO:0000256" key="3">
    <source>
        <dbReference type="ARBA" id="ARBA00023002"/>
    </source>
</evidence>
<evidence type="ECO:0000313" key="6">
    <source>
        <dbReference type="EMBL" id="HGQ64722.1"/>
    </source>
</evidence>
<proteinExistence type="predicted"/>
<evidence type="ECO:0000259" key="4">
    <source>
        <dbReference type="Pfam" id="PF00881"/>
    </source>
</evidence>
<accession>A0A7C4NM39</accession>